<sequence length="257" mass="29646">MDIYQHFRKEEHHFIDLVCEWKRLVTEQYAPKLTDFLTPREQQIVRSIVGNHDEVHVAFFGGSSSVERKRALLYPPYLQPNEDDFQLSLFSVRYPKKFVTLGHRDVLGALLSLGVKREKFGDIVIVEGVIQFVIAKEIAPFVKMNVTSIGKAKVSLEEQLLSELLDVKEEWEEETLTVSSLRLDAILAQCFRISRQKAQALIEQSFAKVNWKTVDQAHMECREGDLLSLRGYGRCRLQAIAGQTKKEKWRIVVEKAK</sequence>
<evidence type="ECO:0000256" key="1">
    <source>
        <dbReference type="PROSITE-ProRule" id="PRU00182"/>
    </source>
</evidence>
<accession>A0A0D0HXN6</accession>
<dbReference type="Gene3D" id="3.10.290.10">
    <property type="entry name" value="RNA-binding S4 domain"/>
    <property type="match status" value="1"/>
</dbReference>
<keyword evidence="1" id="KW-0694">RNA-binding</keyword>
<dbReference type="RefSeq" id="WP_042533807.1">
    <property type="nucleotide sequence ID" value="NZ_JXTG01000001.1"/>
</dbReference>
<dbReference type="PROSITE" id="PS50889">
    <property type="entry name" value="S4"/>
    <property type="match status" value="1"/>
</dbReference>
<dbReference type="PANTHER" id="PTHR13633">
    <property type="entry name" value="MITOCHONDRIAL TRANSCRIPTION RESCUE FACTOR 1"/>
    <property type="match status" value="1"/>
</dbReference>
<gene>
    <name evidence="3" type="ORF">JV16_00148</name>
</gene>
<name>A0A0D0HXN6_9BACL</name>
<dbReference type="Gene3D" id="3.30.70.330">
    <property type="match status" value="1"/>
</dbReference>
<evidence type="ECO:0000313" key="4">
    <source>
        <dbReference type="Proteomes" id="UP000032047"/>
    </source>
</evidence>
<dbReference type="Proteomes" id="UP000032047">
    <property type="component" value="Unassembled WGS sequence"/>
</dbReference>
<feature type="domain" description="RNA-binding S4" evidence="2">
    <location>
        <begin position="181"/>
        <end position="238"/>
    </location>
</feature>
<dbReference type="EMBL" id="JXTG01000001">
    <property type="protein sequence ID" value="KIP22468.1"/>
    <property type="molecule type" value="Genomic_DNA"/>
</dbReference>
<dbReference type="PANTHER" id="PTHR13633:SF3">
    <property type="entry name" value="MITOCHONDRIAL TRANSCRIPTION RESCUE FACTOR 1"/>
    <property type="match status" value="1"/>
</dbReference>
<dbReference type="PATRIC" id="fig|265546.4.peg.156"/>
<dbReference type="AlphaFoldDB" id="A0A0D0HXN6"/>
<keyword evidence="4" id="KW-1185">Reference proteome</keyword>
<protein>
    <submittedName>
        <fullName evidence="3">Photosystem II S4 domain protein</fullName>
    </submittedName>
</protein>
<organism evidence="3 4">
    <name type="scientific">Anoxybacillus ayderensis</name>
    <dbReference type="NCBI Taxonomy" id="265546"/>
    <lineage>
        <taxon>Bacteria</taxon>
        <taxon>Bacillati</taxon>
        <taxon>Bacillota</taxon>
        <taxon>Bacilli</taxon>
        <taxon>Bacillales</taxon>
        <taxon>Anoxybacillaceae</taxon>
        <taxon>Anoxybacillus</taxon>
    </lineage>
</organism>
<evidence type="ECO:0000259" key="2">
    <source>
        <dbReference type="SMART" id="SM00363"/>
    </source>
</evidence>
<dbReference type="GO" id="GO:0003723">
    <property type="term" value="F:RNA binding"/>
    <property type="evidence" value="ECO:0007669"/>
    <property type="project" value="UniProtKB-KW"/>
</dbReference>
<comment type="caution">
    <text evidence="3">The sequence shown here is derived from an EMBL/GenBank/DDBJ whole genome shotgun (WGS) entry which is preliminary data.</text>
</comment>
<evidence type="ECO:0000313" key="3">
    <source>
        <dbReference type="EMBL" id="KIP22468.1"/>
    </source>
</evidence>
<dbReference type="InterPro" id="IPR012677">
    <property type="entry name" value="Nucleotide-bd_a/b_plait_sf"/>
</dbReference>
<dbReference type="SUPFAM" id="SSF55174">
    <property type="entry name" value="Alpha-L RNA-binding motif"/>
    <property type="match status" value="1"/>
</dbReference>
<dbReference type="Pfam" id="PF21278">
    <property type="entry name" value="YlmH_1st"/>
    <property type="match status" value="1"/>
</dbReference>
<dbReference type="InterPro" id="IPR036986">
    <property type="entry name" value="S4_RNA-bd_sf"/>
</dbReference>
<dbReference type="CDD" id="cd00165">
    <property type="entry name" value="S4"/>
    <property type="match status" value="1"/>
</dbReference>
<dbReference type="Gene3D" id="3.30.1370.160">
    <property type="match status" value="1"/>
</dbReference>
<reference evidence="3 4" key="1">
    <citation type="submission" date="2015-01" db="EMBL/GenBank/DDBJ databases">
        <title>Genome sequence of Anoxybacillus ayderensis strain AB04.</title>
        <authorList>
            <person name="Belduz A.O."/>
            <person name="Canakci S."/>
            <person name="Chan K.-G."/>
            <person name="Kahar U.M."/>
            <person name="Yaakob A.S."/>
            <person name="Chan C.S."/>
            <person name="Goh K.M."/>
        </authorList>
    </citation>
    <scope>NUCLEOTIDE SEQUENCE [LARGE SCALE GENOMIC DNA]</scope>
    <source>
        <strain evidence="3 4">AB04</strain>
    </source>
</reference>
<dbReference type="SMART" id="SM00363">
    <property type="entry name" value="S4"/>
    <property type="match status" value="1"/>
</dbReference>
<dbReference type="InterPro" id="IPR040591">
    <property type="entry name" value="RqcP2_RBD"/>
</dbReference>
<dbReference type="InterPro" id="IPR048443">
    <property type="entry name" value="RqcP2_N"/>
</dbReference>
<dbReference type="Pfam" id="PF01479">
    <property type="entry name" value="S4"/>
    <property type="match status" value="1"/>
</dbReference>
<dbReference type="InterPro" id="IPR002942">
    <property type="entry name" value="S4_RNA-bd"/>
</dbReference>
<proteinExistence type="predicted"/>
<dbReference type="Pfam" id="PF17774">
    <property type="entry name" value="YlmH_RBD"/>
    <property type="match status" value="1"/>
</dbReference>